<evidence type="ECO:0000256" key="2">
    <source>
        <dbReference type="ARBA" id="ARBA00022679"/>
    </source>
</evidence>
<dbReference type="Gene3D" id="2.160.10.10">
    <property type="entry name" value="Hexapeptide repeat proteins"/>
    <property type="match status" value="1"/>
</dbReference>
<organism evidence="5 6">
    <name type="scientific">Mucilaginibacter boryungensis</name>
    <dbReference type="NCBI Taxonomy" id="768480"/>
    <lineage>
        <taxon>Bacteria</taxon>
        <taxon>Pseudomonadati</taxon>
        <taxon>Bacteroidota</taxon>
        <taxon>Sphingobacteriia</taxon>
        <taxon>Sphingobacteriales</taxon>
        <taxon>Sphingobacteriaceae</taxon>
        <taxon>Mucilaginibacter</taxon>
    </lineage>
</organism>
<accession>A0ABR9XF40</accession>
<keyword evidence="2" id="KW-0808">Transferase</keyword>
<dbReference type="PANTHER" id="PTHR23416">
    <property type="entry name" value="SIALIC ACID SYNTHASE-RELATED"/>
    <property type="match status" value="1"/>
</dbReference>
<name>A0ABR9XF40_9SPHI</name>
<dbReference type="PANTHER" id="PTHR23416:SF23">
    <property type="entry name" value="ACETYLTRANSFERASE C18B11.09C-RELATED"/>
    <property type="match status" value="1"/>
</dbReference>
<keyword evidence="3" id="KW-0677">Repeat</keyword>
<dbReference type="InterPro" id="IPR001451">
    <property type="entry name" value="Hexapep"/>
</dbReference>
<evidence type="ECO:0000256" key="4">
    <source>
        <dbReference type="ARBA" id="ARBA00023315"/>
    </source>
</evidence>
<evidence type="ECO:0000256" key="3">
    <source>
        <dbReference type="ARBA" id="ARBA00022737"/>
    </source>
</evidence>
<dbReference type="PROSITE" id="PS00101">
    <property type="entry name" value="HEXAPEP_TRANSFERASES"/>
    <property type="match status" value="1"/>
</dbReference>
<dbReference type="EMBL" id="JADFFM010000001">
    <property type="protein sequence ID" value="MBE9666003.1"/>
    <property type="molecule type" value="Genomic_DNA"/>
</dbReference>
<dbReference type="Pfam" id="PF14602">
    <property type="entry name" value="Hexapep_2"/>
    <property type="match status" value="1"/>
</dbReference>
<keyword evidence="6" id="KW-1185">Reference proteome</keyword>
<dbReference type="RefSeq" id="WP_194105378.1">
    <property type="nucleotide sequence ID" value="NZ_JADFFM010000001.1"/>
</dbReference>
<reference evidence="5 6" key="1">
    <citation type="submission" date="2020-10" db="EMBL/GenBank/DDBJ databases">
        <title>Mucilaginibacter mali sp. nov., isolated from rhizosphere soil of apple orchard.</title>
        <authorList>
            <person name="Lee J.-S."/>
            <person name="Kim H.S."/>
            <person name="Kim J.-S."/>
        </authorList>
    </citation>
    <scope>NUCLEOTIDE SEQUENCE [LARGE SCALE GENOMIC DNA]</scope>
    <source>
        <strain evidence="5 6">KCTC 23157</strain>
    </source>
</reference>
<comment type="similarity">
    <text evidence="1">Belongs to the transferase hexapeptide repeat family.</text>
</comment>
<dbReference type="InterPro" id="IPR051159">
    <property type="entry name" value="Hexapeptide_acetyltransf"/>
</dbReference>
<dbReference type="Pfam" id="PF00132">
    <property type="entry name" value="Hexapep"/>
    <property type="match status" value="1"/>
</dbReference>
<dbReference type="Proteomes" id="UP000632774">
    <property type="component" value="Unassembled WGS sequence"/>
</dbReference>
<evidence type="ECO:0000313" key="5">
    <source>
        <dbReference type="EMBL" id="MBE9666003.1"/>
    </source>
</evidence>
<comment type="caution">
    <text evidence="5">The sequence shown here is derived from an EMBL/GenBank/DDBJ whole genome shotgun (WGS) entry which is preliminary data.</text>
</comment>
<sequence length="203" mass="22225">MLKLLRNIAKACFPEYFERKRIRLLNAIIGAGAVIYKSAIISNTNKKDAVKIGAGSHIAGMLVNCDKGKISIGERSFIGEDSRIYAVLNITIGDNVQIAHNVNIYDSNIHSLNPKKRQQEFIVNTTQGFTQINDWREQEVIINNNVWIGAGSFIMKGVSIGENTIIGAGSVVLKSLPPNVVAAGNPSKIIKPLDQEDQNQIPD</sequence>
<dbReference type="SUPFAM" id="SSF51161">
    <property type="entry name" value="Trimeric LpxA-like enzymes"/>
    <property type="match status" value="1"/>
</dbReference>
<gene>
    <name evidence="5" type="ORF">IRJ18_06490</name>
</gene>
<evidence type="ECO:0000256" key="1">
    <source>
        <dbReference type="ARBA" id="ARBA00007274"/>
    </source>
</evidence>
<dbReference type="InterPro" id="IPR018357">
    <property type="entry name" value="Hexapep_transf_CS"/>
</dbReference>
<protein>
    <submittedName>
        <fullName evidence="5">Acetyltransferase</fullName>
    </submittedName>
</protein>
<keyword evidence="4" id="KW-0012">Acyltransferase</keyword>
<proteinExistence type="inferred from homology"/>
<evidence type="ECO:0000313" key="6">
    <source>
        <dbReference type="Proteomes" id="UP000632774"/>
    </source>
</evidence>
<dbReference type="InterPro" id="IPR011004">
    <property type="entry name" value="Trimer_LpxA-like_sf"/>
</dbReference>
<dbReference type="CDD" id="cd04647">
    <property type="entry name" value="LbH_MAT_like"/>
    <property type="match status" value="1"/>
</dbReference>